<dbReference type="AlphaFoldDB" id="A0A7F5QXG0"/>
<dbReference type="InParanoid" id="A0A7F5QXG0"/>
<evidence type="ECO:0000313" key="3">
    <source>
        <dbReference type="Proteomes" id="UP000192223"/>
    </source>
</evidence>
<evidence type="ECO:0000256" key="1">
    <source>
        <dbReference type="SAM" id="MobiDB-lite"/>
    </source>
</evidence>
<proteinExistence type="predicted"/>
<dbReference type="SMART" id="SM00343">
    <property type="entry name" value="ZnF_C2HC"/>
    <property type="match status" value="2"/>
</dbReference>
<dbReference type="Proteomes" id="UP000192223">
    <property type="component" value="Unplaced"/>
</dbReference>
<evidence type="ECO:0000259" key="2">
    <source>
        <dbReference type="SMART" id="SM00343"/>
    </source>
</evidence>
<feature type="domain" description="CCHC-type" evidence="2">
    <location>
        <begin position="281"/>
        <end position="297"/>
    </location>
</feature>
<feature type="region of interest" description="Disordered" evidence="1">
    <location>
        <begin position="246"/>
        <end position="275"/>
    </location>
</feature>
<dbReference type="GO" id="GO:0008270">
    <property type="term" value="F:zinc ion binding"/>
    <property type="evidence" value="ECO:0007669"/>
    <property type="project" value="InterPro"/>
</dbReference>
<dbReference type="InterPro" id="IPR036875">
    <property type="entry name" value="Znf_CCHC_sf"/>
</dbReference>
<dbReference type="InterPro" id="IPR001878">
    <property type="entry name" value="Znf_CCHC"/>
</dbReference>
<dbReference type="PANTHER" id="PTHR33223">
    <property type="entry name" value="CCHC-TYPE DOMAIN-CONTAINING PROTEIN"/>
    <property type="match status" value="1"/>
</dbReference>
<dbReference type="GO" id="GO:0003676">
    <property type="term" value="F:nucleic acid binding"/>
    <property type="evidence" value="ECO:0007669"/>
    <property type="project" value="InterPro"/>
</dbReference>
<dbReference type="PANTHER" id="PTHR33223:SF6">
    <property type="entry name" value="CCHC-TYPE DOMAIN-CONTAINING PROTEIN"/>
    <property type="match status" value="1"/>
</dbReference>
<feature type="compositionally biased region" description="Low complexity" evidence="1">
    <location>
        <begin position="253"/>
        <end position="275"/>
    </location>
</feature>
<reference evidence="4" key="1">
    <citation type="submission" date="2025-08" db="UniProtKB">
        <authorList>
            <consortium name="RefSeq"/>
        </authorList>
    </citation>
    <scope>IDENTIFICATION</scope>
    <source>
        <tissue evidence="4">Entire body</tissue>
    </source>
</reference>
<sequence length="358" mass="40935">MPNLYPELPTPSEMPANVETNSAQISISLELAEKMLIKFDGSKSKLHEFIDNCDKAVSLVKPEYKNILFAIIETKITDNARALIRNRTFNDWITLKNHLLDAYSEKRTISQWQLELNSCKQNTNENVMSYANKVENCYIKLINSLDQNLSREAREACVNLLKNQALNVFVTGLQNNLSIIVKSLKPESLEDAIAFALNEEQEQKSRLEIQKYQNVHNNIAKLCSFCNKSGHSSFNCHFNKNNSHRQHNVRHIQNSNPQRPNNSSFQTNSKFSSSKPIQNKVCSYCKNIGHLIGECRKREYNNRMRNNNLSKTHYPGPSNSQTHNCNSLNSQVPRQSAGMRLAQTFQVEQNTQGSSNRL</sequence>
<dbReference type="RefSeq" id="XP_025829875.1">
    <property type="nucleotide sequence ID" value="XM_025974090.1"/>
</dbReference>
<dbReference type="GeneID" id="112904332"/>
<evidence type="ECO:0000313" key="4">
    <source>
        <dbReference type="RefSeq" id="XP_025829875.1"/>
    </source>
</evidence>
<dbReference type="KEGG" id="apln:112904332"/>
<feature type="domain" description="CCHC-type" evidence="2">
    <location>
        <begin position="222"/>
        <end position="238"/>
    </location>
</feature>
<organism evidence="3 4">
    <name type="scientific">Agrilus planipennis</name>
    <name type="common">Emerald ash borer</name>
    <name type="synonym">Agrilus marcopoli</name>
    <dbReference type="NCBI Taxonomy" id="224129"/>
    <lineage>
        <taxon>Eukaryota</taxon>
        <taxon>Metazoa</taxon>
        <taxon>Ecdysozoa</taxon>
        <taxon>Arthropoda</taxon>
        <taxon>Hexapoda</taxon>
        <taxon>Insecta</taxon>
        <taxon>Pterygota</taxon>
        <taxon>Neoptera</taxon>
        <taxon>Endopterygota</taxon>
        <taxon>Coleoptera</taxon>
        <taxon>Polyphaga</taxon>
        <taxon>Elateriformia</taxon>
        <taxon>Buprestoidea</taxon>
        <taxon>Buprestidae</taxon>
        <taxon>Agrilinae</taxon>
        <taxon>Agrilus</taxon>
    </lineage>
</organism>
<dbReference type="SUPFAM" id="SSF57756">
    <property type="entry name" value="Retrovirus zinc finger-like domains"/>
    <property type="match status" value="1"/>
</dbReference>
<name>A0A7F5QXG0_AGRPL</name>
<protein>
    <submittedName>
        <fullName evidence="4">GATA zinc finger domain-containing protein 14-like</fullName>
    </submittedName>
</protein>
<feature type="region of interest" description="Disordered" evidence="1">
    <location>
        <begin position="306"/>
        <end position="333"/>
    </location>
</feature>
<gene>
    <name evidence="4" type="primary">LOC112904332</name>
</gene>
<dbReference type="OrthoDB" id="6775742at2759"/>
<keyword evidence="3" id="KW-1185">Reference proteome</keyword>
<accession>A0A7F5QXG0</accession>